<dbReference type="OrthoDB" id="4336084at2"/>
<dbReference type="GO" id="GO:0006355">
    <property type="term" value="P:regulation of DNA-templated transcription"/>
    <property type="evidence" value="ECO:0007669"/>
    <property type="project" value="InterPro"/>
</dbReference>
<dbReference type="InterPro" id="IPR005158">
    <property type="entry name" value="BTAD"/>
</dbReference>
<accession>A0A5C4VCJ2</accession>
<comment type="similarity">
    <text evidence="1">Belongs to the AfsR/DnrI/RedD regulatory family.</text>
</comment>
<evidence type="ECO:0000256" key="1">
    <source>
        <dbReference type="ARBA" id="ARBA00005820"/>
    </source>
</evidence>
<dbReference type="GO" id="GO:0000160">
    <property type="term" value="P:phosphorelay signal transduction system"/>
    <property type="evidence" value="ECO:0007669"/>
    <property type="project" value="UniProtKB-KW"/>
</dbReference>
<evidence type="ECO:0000256" key="2">
    <source>
        <dbReference type="ARBA" id="ARBA00023012"/>
    </source>
</evidence>
<dbReference type="InterPro" id="IPR001867">
    <property type="entry name" value="OmpR/PhoB-type_DNA-bd"/>
</dbReference>
<evidence type="ECO:0000256" key="3">
    <source>
        <dbReference type="ARBA" id="ARBA00023015"/>
    </source>
</evidence>
<dbReference type="CDD" id="cd15831">
    <property type="entry name" value="BTAD"/>
    <property type="match status" value="1"/>
</dbReference>
<name>A0A5C4VCJ2_9ACTN</name>
<dbReference type="SUPFAM" id="SSF46894">
    <property type="entry name" value="C-terminal effector domain of the bipartite response regulators"/>
    <property type="match status" value="1"/>
</dbReference>
<keyword evidence="5" id="KW-0804">Transcription</keyword>
<dbReference type="Gene3D" id="1.25.40.10">
    <property type="entry name" value="Tetratricopeptide repeat domain"/>
    <property type="match status" value="1"/>
</dbReference>
<keyword evidence="2" id="KW-0902">Two-component regulatory system</keyword>
<dbReference type="PROSITE" id="PS51755">
    <property type="entry name" value="OMPR_PHOB"/>
    <property type="match status" value="1"/>
</dbReference>
<keyword evidence="9" id="KW-1185">Reference proteome</keyword>
<dbReference type="InterPro" id="IPR051677">
    <property type="entry name" value="AfsR-DnrI-RedD_regulator"/>
</dbReference>
<dbReference type="EMBL" id="VDGT01000002">
    <property type="protein sequence ID" value="TNM33502.1"/>
    <property type="molecule type" value="Genomic_DNA"/>
</dbReference>
<dbReference type="AlphaFoldDB" id="A0A5C4VCJ2"/>
<dbReference type="InterPro" id="IPR016032">
    <property type="entry name" value="Sig_transdc_resp-reg_C-effctor"/>
</dbReference>
<dbReference type="Gene3D" id="1.10.10.10">
    <property type="entry name" value="Winged helix-like DNA-binding domain superfamily/Winged helix DNA-binding domain"/>
    <property type="match status" value="1"/>
</dbReference>
<evidence type="ECO:0000256" key="6">
    <source>
        <dbReference type="PROSITE-ProRule" id="PRU01091"/>
    </source>
</evidence>
<dbReference type="RefSeq" id="WP_139640655.1">
    <property type="nucleotide sequence ID" value="NZ_BAAAZS010000006.1"/>
</dbReference>
<dbReference type="PANTHER" id="PTHR35807:SF1">
    <property type="entry name" value="TRANSCRIPTIONAL REGULATOR REDD"/>
    <property type="match status" value="1"/>
</dbReference>
<evidence type="ECO:0000256" key="5">
    <source>
        <dbReference type="ARBA" id="ARBA00023163"/>
    </source>
</evidence>
<dbReference type="GO" id="GO:0003677">
    <property type="term" value="F:DNA binding"/>
    <property type="evidence" value="ECO:0007669"/>
    <property type="project" value="UniProtKB-UniRule"/>
</dbReference>
<dbReference type="InterPro" id="IPR036388">
    <property type="entry name" value="WH-like_DNA-bd_sf"/>
</dbReference>
<keyword evidence="3" id="KW-0805">Transcription regulation</keyword>
<dbReference type="SMART" id="SM01043">
    <property type="entry name" value="BTAD"/>
    <property type="match status" value="1"/>
</dbReference>
<feature type="domain" description="OmpR/PhoB-type" evidence="7">
    <location>
        <begin position="1"/>
        <end position="97"/>
    </location>
</feature>
<reference evidence="8 9" key="1">
    <citation type="submission" date="2019-06" db="EMBL/GenBank/DDBJ databases">
        <title>Draft genome of Streptomyces sedi sp. JCM16909.</title>
        <authorList>
            <person name="Klykleung N."/>
            <person name="Tanasupawat S."/>
            <person name="Kudo T."/>
            <person name="Yuki M."/>
            <person name="Ohkuma M."/>
        </authorList>
    </citation>
    <scope>NUCLEOTIDE SEQUENCE [LARGE SCALE GENOMIC DNA]</scope>
    <source>
        <strain evidence="8 9">JCM 16909</strain>
    </source>
</reference>
<dbReference type="PANTHER" id="PTHR35807">
    <property type="entry name" value="TRANSCRIPTIONAL REGULATOR REDD-RELATED"/>
    <property type="match status" value="1"/>
</dbReference>
<dbReference type="Pfam" id="PF00486">
    <property type="entry name" value="Trans_reg_C"/>
    <property type="match status" value="1"/>
</dbReference>
<sequence>MVNWRVLGPLEIVHHGRHIDAGPPQRRAVLGILLLARGKPVSRGRITRLLWGDDPPASPTNSLRTHVSRLRQTFRENGLTADHARLLTVGDGYRLTTGDGSLDLVRFERLTCQAKDAPDRTALPLFESAFALWRGPMLPELSSDVFRENVLPRYEEVRLTAYENHVDARLRVGEHVGLVPELLEFTQEFPYRTRLRIQLMLSLYRCGRGAEALTVYRDTRGHFSAQLGLDAPAELRALESLILTESPSLTDVSHFVSMDLLRPTRPLAATRPVSHTWSVN</sequence>
<dbReference type="Proteomes" id="UP000311713">
    <property type="component" value="Unassembled WGS sequence"/>
</dbReference>
<protein>
    <recommendedName>
        <fullName evidence="7">OmpR/PhoB-type domain-containing protein</fullName>
    </recommendedName>
</protein>
<evidence type="ECO:0000313" key="9">
    <source>
        <dbReference type="Proteomes" id="UP000311713"/>
    </source>
</evidence>
<feature type="DNA-binding region" description="OmpR/PhoB-type" evidence="6">
    <location>
        <begin position="1"/>
        <end position="97"/>
    </location>
</feature>
<dbReference type="Pfam" id="PF03704">
    <property type="entry name" value="BTAD"/>
    <property type="match status" value="1"/>
</dbReference>
<comment type="caution">
    <text evidence="8">The sequence shown here is derived from an EMBL/GenBank/DDBJ whole genome shotgun (WGS) entry which is preliminary data.</text>
</comment>
<dbReference type="SUPFAM" id="SSF48452">
    <property type="entry name" value="TPR-like"/>
    <property type="match status" value="1"/>
</dbReference>
<gene>
    <name evidence="8" type="ORF">FH715_03875</name>
</gene>
<keyword evidence="4 6" id="KW-0238">DNA-binding</keyword>
<evidence type="ECO:0000313" key="8">
    <source>
        <dbReference type="EMBL" id="TNM33502.1"/>
    </source>
</evidence>
<dbReference type="SMART" id="SM00862">
    <property type="entry name" value="Trans_reg_C"/>
    <property type="match status" value="1"/>
</dbReference>
<organism evidence="8 9">
    <name type="scientific">Streptomyces sedi</name>
    <dbReference type="NCBI Taxonomy" id="555059"/>
    <lineage>
        <taxon>Bacteria</taxon>
        <taxon>Bacillati</taxon>
        <taxon>Actinomycetota</taxon>
        <taxon>Actinomycetes</taxon>
        <taxon>Kitasatosporales</taxon>
        <taxon>Streptomycetaceae</taxon>
        <taxon>Streptomyces</taxon>
    </lineage>
</organism>
<proteinExistence type="inferred from homology"/>
<evidence type="ECO:0000256" key="4">
    <source>
        <dbReference type="ARBA" id="ARBA00023125"/>
    </source>
</evidence>
<dbReference type="InterPro" id="IPR011990">
    <property type="entry name" value="TPR-like_helical_dom_sf"/>
</dbReference>
<evidence type="ECO:0000259" key="7">
    <source>
        <dbReference type="PROSITE" id="PS51755"/>
    </source>
</evidence>